<comment type="similarity">
    <text evidence="2">Belongs to the SusD family.</text>
</comment>
<dbReference type="RefSeq" id="WP_188091074.1">
    <property type="nucleotide sequence ID" value="NZ_JACVFC010000004.1"/>
</dbReference>
<gene>
    <name evidence="8" type="ORF">ICL07_26520</name>
</gene>
<comment type="subcellular location">
    <subcellularLocation>
        <location evidence="1">Cell outer membrane</location>
    </subcellularLocation>
</comment>
<keyword evidence="5" id="KW-0998">Cell outer membrane</keyword>
<comment type="caution">
    <text evidence="8">The sequence shown here is derived from an EMBL/GenBank/DDBJ whole genome shotgun (WGS) entry which is preliminary data.</text>
</comment>
<evidence type="ECO:0000256" key="3">
    <source>
        <dbReference type="ARBA" id="ARBA00022729"/>
    </source>
</evidence>
<dbReference type="InterPro" id="IPR033985">
    <property type="entry name" value="SusD-like_N"/>
</dbReference>
<dbReference type="EMBL" id="JACVFC010000004">
    <property type="protein sequence ID" value="MBC9933973.1"/>
    <property type="molecule type" value="Genomic_DNA"/>
</dbReference>
<dbReference type="Proteomes" id="UP000659124">
    <property type="component" value="Unassembled WGS sequence"/>
</dbReference>
<protein>
    <submittedName>
        <fullName evidence="8">RagB/SusD family nutrient uptake outer membrane protein</fullName>
    </submittedName>
</protein>
<evidence type="ECO:0000259" key="7">
    <source>
        <dbReference type="Pfam" id="PF14322"/>
    </source>
</evidence>
<keyword evidence="4" id="KW-0472">Membrane</keyword>
<proteinExistence type="inferred from homology"/>
<evidence type="ECO:0000313" key="9">
    <source>
        <dbReference type="Proteomes" id="UP000659124"/>
    </source>
</evidence>
<evidence type="ECO:0000256" key="1">
    <source>
        <dbReference type="ARBA" id="ARBA00004442"/>
    </source>
</evidence>
<keyword evidence="9" id="KW-1185">Reference proteome</keyword>
<keyword evidence="3" id="KW-0732">Signal</keyword>
<organism evidence="8 9">
    <name type="scientific">Chitinophaga qingshengii</name>
    <dbReference type="NCBI Taxonomy" id="1569794"/>
    <lineage>
        <taxon>Bacteria</taxon>
        <taxon>Pseudomonadati</taxon>
        <taxon>Bacteroidota</taxon>
        <taxon>Chitinophagia</taxon>
        <taxon>Chitinophagales</taxon>
        <taxon>Chitinophagaceae</taxon>
        <taxon>Chitinophaga</taxon>
    </lineage>
</organism>
<dbReference type="SUPFAM" id="SSF48452">
    <property type="entry name" value="TPR-like"/>
    <property type="match status" value="1"/>
</dbReference>
<dbReference type="Pfam" id="PF07980">
    <property type="entry name" value="SusD_RagB"/>
    <property type="match status" value="1"/>
</dbReference>
<evidence type="ECO:0000256" key="4">
    <source>
        <dbReference type="ARBA" id="ARBA00023136"/>
    </source>
</evidence>
<reference evidence="8 9" key="1">
    <citation type="submission" date="2020-09" db="EMBL/GenBank/DDBJ databases">
        <title>Genome sequences of type strains of Chitinophaga qingshengii and Chitinophaga varians.</title>
        <authorList>
            <person name="Kittiwongwattana C."/>
        </authorList>
    </citation>
    <scope>NUCLEOTIDE SEQUENCE [LARGE SCALE GENOMIC DNA]</scope>
    <source>
        <strain evidence="8 9">JCM 30026</strain>
    </source>
</reference>
<evidence type="ECO:0000313" key="8">
    <source>
        <dbReference type="EMBL" id="MBC9933973.1"/>
    </source>
</evidence>
<sequence>MKKIMLFVLGGSLMIGAASCKKYLEIVPKGEKIPQTLADYKPLMESKNAHTFDYTNQVVVGNEFYQPLQQQVAVNLTNINFNWQEDKNRAELVVDDGGYNSAYSGIFIYNTLVNNVPDATTGTAAEKAQLVAQARIGRSMLYFYLVTSYAKMYDAATANTDPAVPFNITGDPEDQPKQVSVQQIYDFILQEVTAALPDLPRVAENSLYASKGTSYAFLARVHLFMKHYSEAAAFADQALAENSALFDYVGYYNENKTVLEKPTPSVTVPKFEFTSPENYIFHYGGGIVPNQGFYASSMRYADSALYDNGDVRRLVNFAPRSLGANAETIWSYRRTDNVNVGGIRTPEMYYVKAECLARNGKPGEAMTALNTVRRKRILPANYADVTATTTEEAIRLIRRELLCEYRGTGLHYLTLRRFNNDPQYKATINKVEGTNTYSIKPESLMWIMPFSVKALAYNKSLQQNSK</sequence>
<dbReference type="Gene3D" id="1.25.40.390">
    <property type="match status" value="1"/>
</dbReference>
<feature type="domain" description="RagB/SusD" evidence="6">
    <location>
        <begin position="335"/>
        <end position="464"/>
    </location>
</feature>
<evidence type="ECO:0000256" key="2">
    <source>
        <dbReference type="ARBA" id="ARBA00006275"/>
    </source>
</evidence>
<evidence type="ECO:0000259" key="6">
    <source>
        <dbReference type="Pfam" id="PF07980"/>
    </source>
</evidence>
<evidence type="ECO:0000256" key="5">
    <source>
        <dbReference type="ARBA" id="ARBA00023237"/>
    </source>
</evidence>
<accession>A0ABR7TWI2</accession>
<dbReference type="InterPro" id="IPR012944">
    <property type="entry name" value="SusD_RagB_dom"/>
</dbReference>
<dbReference type="PROSITE" id="PS51257">
    <property type="entry name" value="PROKAR_LIPOPROTEIN"/>
    <property type="match status" value="1"/>
</dbReference>
<feature type="domain" description="SusD-like N-terminal" evidence="7">
    <location>
        <begin position="32"/>
        <end position="223"/>
    </location>
</feature>
<dbReference type="InterPro" id="IPR011990">
    <property type="entry name" value="TPR-like_helical_dom_sf"/>
</dbReference>
<dbReference type="Pfam" id="PF14322">
    <property type="entry name" value="SusD-like_3"/>
    <property type="match status" value="1"/>
</dbReference>
<name>A0ABR7TWI2_9BACT</name>